<keyword evidence="2" id="KW-1185">Reference proteome</keyword>
<dbReference type="SUPFAM" id="SSF56436">
    <property type="entry name" value="C-type lectin-like"/>
    <property type="match status" value="1"/>
</dbReference>
<name>A0AAF3ELR9_9BILA</name>
<dbReference type="Proteomes" id="UP000887575">
    <property type="component" value="Unassembled WGS sequence"/>
</dbReference>
<protein>
    <recommendedName>
        <fullName evidence="1">C-type lectin domain-containing protein</fullName>
    </recommendedName>
</protein>
<sequence length="88" mass="9769">MGSHLVSIHSDTENHFLLNLVYSNTANQRAAVPTDHGPCWYQWAWIGYSGIGDIGTGDWTDGSPVDYLQTAPQDRVFYFQISNDTSCG</sequence>
<dbReference type="AlphaFoldDB" id="A0AAF3ELR9"/>
<accession>A0AAF3ELR9</accession>
<proteinExistence type="predicted"/>
<evidence type="ECO:0000313" key="2">
    <source>
        <dbReference type="Proteomes" id="UP000887575"/>
    </source>
</evidence>
<evidence type="ECO:0000313" key="3">
    <source>
        <dbReference type="WBParaSite" id="MBELARI_LOCUS14976"/>
    </source>
</evidence>
<dbReference type="WBParaSite" id="MBELARI_LOCUS14976">
    <property type="protein sequence ID" value="MBELARI_LOCUS14976"/>
    <property type="gene ID" value="MBELARI_LOCUS14976"/>
</dbReference>
<dbReference type="InterPro" id="IPR016186">
    <property type="entry name" value="C-type_lectin-like/link_sf"/>
</dbReference>
<dbReference type="InterPro" id="IPR001304">
    <property type="entry name" value="C-type_lectin-like"/>
</dbReference>
<feature type="domain" description="C-type lectin" evidence="1">
    <location>
        <begin position="1"/>
        <end position="88"/>
    </location>
</feature>
<dbReference type="PROSITE" id="PS50041">
    <property type="entry name" value="C_TYPE_LECTIN_2"/>
    <property type="match status" value="1"/>
</dbReference>
<dbReference type="Gene3D" id="3.10.100.10">
    <property type="entry name" value="Mannose-Binding Protein A, subunit A"/>
    <property type="match status" value="1"/>
</dbReference>
<organism evidence="2 3">
    <name type="scientific">Mesorhabditis belari</name>
    <dbReference type="NCBI Taxonomy" id="2138241"/>
    <lineage>
        <taxon>Eukaryota</taxon>
        <taxon>Metazoa</taxon>
        <taxon>Ecdysozoa</taxon>
        <taxon>Nematoda</taxon>
        <taxon>Chromadorea</taxon>
        <taxon>Rhabditida</taxon>
        <taxon>Rhabditina</taxon>
        <taxon>Rhabditomorpha</taxon>
        <taxon>Rhabditoidea</taxon>
        <taxon>Rhabditidae</taxon>
        <taxon>Mesorhabditinae</taxon>
        <taxon>Mesorhabditis</taxon>
    </lineage>
</organism>
<dbReference type="InterPro" id="IPR016187">
    <property type="entry name" value="CTDL_fold"/>
</dbReference>
<evidence type="ECO:0000259" key="1">
    <source>
        <dbReference type="PROSITE" id="PS50041"/>
    </source>
</evidence>
<reference evidence="3" key="1">
    <citation type="submission" date="2024-02" db="UniProtKB">
        <authorList>
            <consortium name="WormBaseParasite"/>
        </authorList>
    </citation>
    <scope>IDENTIFICATION</scope>
</reference>